<dbReference type="Proteomes" id="UP000325684">
    <property type="component" value="Unassembled WGS sequence"/>
</dbReference>
<comment type="caution">
    <text evidence="1">The sequence shown here is derived from an EMBL/GenBank/DDBJ whole genome shotgun (WGS) entry which is preliminary data.</text>
</comment>
<evidence type="ECO:0000313" key="2">
    <source>
        <dbReference type="Proteomes" id="UP000325684"/>
    </source>
</evidence>
<dbReference type="EMBL" id="VCMV01000009">
    <property type="protein sequence ID" value="KAB0268042.1"/>
    <property type="molecule type" value="Genomic_DNA"/>
</dbReference>
<dbReference type="AlphaFoldDB" id="A0A5N3PE74"/>
<keyword evidence="2" id="KW-1185">Reference proteome</keyword>
<proteinExistence type="predicted"/>
<gene>
    <name evidence="1" type="ORF">FEZ63_06650</name>
</gene>
<reference evidence="1 2" key="1">
    <citation type="journal article" date="2019" name="Microorganisms">
        <title>Genome Insights into the Novel Species Microvirga brassicacearum, a Rapeseed Endophyte with Biotechnological Potential.</title>
        <authorList>
            <person name="Jimenez-Gomez A."/>
            <person name="Saati-Santamaria Z."/>
            <person name="Igual J.M."/>
            <person name="Rivas R."/>
            <person name="Mateos P.F."/>
            <person name="Garcia-Fraile P."/>
        </authorList>
    </citation>
    <scope>NUCLEOTIDE SEQUENCE [LARGE SCALE GENOMIC DNA]</scope>
    <source>
        <strain evidence="1 2">CDVBN77</strain>
    </source>
</reference>
<protein>
    <recommendedName>
        <fullName evidence="3">Transposase</fullName>
    </recommendedName>
</protein>
<accession>A0A5N3PE74</accession>
<organism evidence="1 2">
    <name type="scientific">Microvirga brassicacearum</name>
    <dbReference type="NCBI Taxonomy" id="2580413"/>
    <lineage>
        <taxon>Bacteria</taxon>
        <taxon>Pseudomonadati</taxon>
        <taxon>Pseudomonadota</taxon>
        <taxon>Alphaproteobacteria</taxon>
        <taxon>Hyphomicrobiales</taxon>
        <taxon>Methylobacteriaceae</taxon>
        <taxon>Microvirga</taxon>
    </lineage>
</organism>
<evidence type="ECO:0000313" key="1">
    <source>
        <dbReference type="EMBL" id="KAB0268042.1"/>
    </source>
</evidence>
<evidence type="ECO:0008006" key="3">
    <source>
        <dbReference type="Google" id="ProtNLM"/>
    </source>
</evidence>
<sequence length="173" mass="18906">MFLPSGIGANHMTVRRRLAEIADRIETRDHASPHCMSLSQGGPLIVSLDGAHIRAVPVQTRHFEVTTGRVNAQGRRARHFAVVPVSRPDAIRNTLRAQGWLPGREVVVVLSDGDPSPVGAVHAAVRGPVTHILDWFHISMRARHIEQTLAGLLGLDLEHKGPLDAAWHHADGR</sequence>
<name>A0A5N3PE74_9HYPH</name>